<accession>A0A9P7JIL7</accession>
<dbReference type="GeneID" id="64624121"/>
<dbReference type="EMBL" id="JABBWG010000003">
    <property type="protein sequence ID" value="KAG1824653.1"/>
    <property type="molecule type" value="Genomic_DNA"/>
</dbReference>
<feature type="compositionally biased region" description="Basic and acidic residues" evidence="1">
    <location>
        <begin position="140"/>
        <end position="154"/>
    </location>
</feature>
<reference evidence="2" key="1">
    <citation type="journal article" date="2020" name="New Phytol.">
        <title>Comparative genomics reveals dynamic genome evolution in host specialist ectomycorrhizal fungi.</title>
        <authorList>
            <person name="Lofgren L.A."/>
            <person name="Nguyen N.H."/>
            <person name="Vilgalys R."/>
            <person name="Ruytinx J."/>
            <person name="Liao H.L."/>
            <person name="Branco S."/>
            <person name="Kuo A."/>
            <person name="LaButti K."/>
            <person name="Lipzen A."/>
            <person name="Andreopoulos W."/>
            <person name="Pangilinan J."/>
            <person name="Riley R."/>
            <person name="Hundley H."/>
            <person name="Na H."/>
            <person name="Barry K."/>
            <person name="Grigoriev I.V."/>
            <person name="Stajich J.E."/>
            <person name="Kennedy P.G."/>
        </authorList>
    </citation>
    <scope>NUCLEOTIDE SEQUENCE</scope>
    <source>
        <strain evidence="2">MN1</strain>
    </source>
</reference>
<dbReference type="InterPro" id="IPR021109">
    <property type="entry name" value="Peptidase_aspartic_dom_sf"/>
</dbReference>
<feature type="compositionally biased region" description="Basic and acidic residues" evidence="1">
    <location>
        <begin position="177"/>
        <end position="195"/>
    </location>
</feature>
<feature type="region of interest" description="Disordered" evidence="1">
    <location>
        <begin position="131"/>
        <end position="200"/>
    </location>
</feature>
<feature type="non-terminal residue" evidence="2">
    <location>
        <position position="1"/>
    </location>
</feature>
<gene>
    <name evidence="2" type="ORF">BJ212DRAFT_1260337</name>
</gene>
<dbReference type="RefSeq" id="XP_041198370.1">
    <property type="nucleotide sequence ID" value="XM_041330104.1"/>
</dbReference>
<name>A0A9P7JIL7_9AGAM</name>
<comment type="caution">
    <text evidence="2">The sequence shown here is derived from an EMBL/GenBank/DDBJ whole genome shotgun (WGS) entry which is preliminary data.</text>
</comment>
<proteinExistence type="predicted"/>
<sequence>IRVTALFDKGAMISAMCSSFFEKIKHCLGNWTPSSKRLQMANGAIIPSHTTWRGEVEIKGIKAYGEFKVFDSGGRWKFLFGKPMLHAFKAIHNYQTDKVDIIGIGGTCTLHNLSLAKKASINKVVEEVHNLGASSEDQGEDRNKHPPVHQEKKNPKPKPNCLAGHNAARHVGGQRWRMSEESKTKQQVSTEDKNTDPITPTENEIPICILTEDGDMPKALIEAMLKEIPVGFLENDNAIFTRLTDPFNANRVAFIIKKV</sequence>
<dbReference type="Proteomes" id="UP000807769">
    <property type="component" value="Unassembled WGS sequence"/>
</dbReference>
<protein>
    <submittedName>
        <fullName evidence="2">Uncharacterized protein</fullName>
    </submittedName>
</protein>
<dbReference type="OrthoDB" id="3262237at2759"/>
<organism evidence="2 3">
    <name type="scientific">Suillus subaureus</name>
    <dbReference type="NCBI Taxonomy" id="48587"/>
    <lineage>
        <taxon>Eukaryota</taxon>
        <taxon>Fungi</taxon>
        <taxon>Dikarya</taxon>
        <taxon>Basidiomycota</taxon>
        <taxon>Agaricomycotina</taxon>
        <taxon>Agaricomycetes</taxon>
        <taxon>Agaricomycetidae</taxon>
        <taxon>Boletales</taxon>
        <taxon>Suillineae</taxon>
        <taxon>Suillaceae</taxon>
        <taxon>Suillus</taxon>
    </lineage>
</organism>
<evidence type="ECO:0000313" key="3">
    <source>
        <dbReference type="Proteomes" id="UP000807769"/>
    </source>
</evidence>
<keyword evidence="3" id="KW-1185">Reference proteome</keyword>
<dbReference type="Gene3D" id="2.40.70.10">
    <property type="entry name" value="Acid Proteases"/>
    <property type="match status" value="1"/>
</dbReference>
<dbReference type="AlphaFoldDB" id="A0A9P7JIL7"/>
<evidence type="ECO:0000256" key="1">
    <source>
        <dbReference type="SAM" id="MobiDB-lite"/>
    </source>
</evidence>
<evidence type="ECO:0000313" key="2">
    <source>
        <dbReference type="EMBL" id="KAG1824653.1"/>
    </source>
</evidence>